<keyword evidence="2" id="KW-0812">Transmembrane</keyword>
<evidence type="ECO:0000313" key="3">
    <source>
        <dbReference type="EMBL" id="CAD8385155.1"/>
    </source>
</evidence>
<sequence>MAEGVEALGQSPGCRGGTAAATTAVPATGKRSHHRRHGPTLRALCASAGSREVKRRHSGAHLGEEQSAGEDGIPGSAVPDFDIFPEYLRVGPWSPAAVLFIACFALWLLGSAAAALESLQAIAPGEGADQAGKRALQLGLAGYCGGVNVFVGRKMGWWPFLSYTMVAYVLLMLRLASSALGALQLAEALRFPVLAMAWVTTTVWWLVLVPLLSAFMPGGKGARQRFLRFNCSFFLVNVHLLNLPLAMYDHRSTWRPLVFWDLWASFVFALIYLLLYLFVLDANGMHFYIILSPRPWWCFLVYAAIIGIYIATSTLGHRGSQPAVCS</sequence>
<dbReference type="AlphaFoldDB" id="A0A7S0FWG0"/>
<feature type="transmembrane region" description="Helical" evidence="2">
    <location>
        <begin position="157"/>
        <end position="176"/>
    </location>
</feature>
<gene>
    <name evidence="3" type="ORF">PBAH0796_LOCUS28843</name>
</gene>
<evidence type="ECO:0000256" key="1">
    <source>
        <dbReference type="SAM" id="MobiDB-lite"/>
    </source>
</evidence>
<feature type="transmembrane region" description="Helical" evidence="2">
    <location>
        <begin position="96"/>
        <end position="116"/>
    </location>
</feature>
<evidence type="ECO:0000256" key="2">
    <source>
        <dbReference type="SAM" id="Phobius"/>
    </source>
</evidence>
<organism evidence="3">
    <name type="scientific">Pyrodinium bahamense</name>
    <dbReference type="NCBI Taxonomy" id="73915"/>
    <lineage>
        <taxon>Eukaryota</taxon>
        <taxon>Sar</taxon>
        <taxon>Alveolata</taxon>
        <taxon>Dinophyceae</taxon>
        <taxon>Gonyaulacales</taxon>
        <taxon>Pyrocystaceae</taxon>
        <taxon>Pyrodinium</taxon>
    </lineage>
</organism>
<accession>A0A7S0FWG0</accession>
<feature type="region of interest" description="Disordered" evidence="1">
    <location>
        <begin position="55"/>
        <end position="74"/>
    </location>
</feature>
<keyword evidence="2" id="KW-0472">Membrane</keyword>
<feature type="region of interest" description="Disordered" evidence="1">
    <location>
        <begin position="1"/>
        <end position="40"/>
    </location>
</feature>
<reference evidence="3" key="1">
    <citation type="submission" date="2021-01" db="EMBL/GenBank/DDBJ databases">
        <authorList>
            <person name="Corre E."/>
            <person name="Pelletier E."/>
            <person name="Niang G."/>
            <person name="Scheremetjew M."/>
            <person name="Finn R."/>
            <person name="Kale V."/>
            <person name="Holt S."/>
            <person name="Cochrane G."/>
            <person name="Meng A."/>
            <person name="Brown T."/>
            <person name="Cohen L."/>
        </authorList>
    </citation>
    <scope>NUCLEOTIDE SEQUENCE</scope>
    <source>
        <strain evidence="3">Pbaha01</strain>
    </source>
</reference>
<keyword evidence="2" id="KW-1133">Transmembrane helix</keyword>
<dbReference type="EMBL" id="HBEG01047348">
    <property type="protein sequence ID" value="CAD8385155.1"/>
    <property type="molecule type" value="Transcribed_RNA"/>
</dbReference>
<proteinExistence type="predicted"/>
<feature type="transmembrane region" description="Helical" evidence="2">
    <location>
        <begin position="227"/>
        <end position="245"/>
    </location>
</feature>
<feature type="transmembrane region" description="Helical" evidence="2">
    <location>
        <begin position="257"/>
        <end position="279"/>
    </location>
</feature>
<name>A0A7S0FWG0_9DINO</name>
<feature type="transmembrane region" description="Helical" evidence="2">
    <location>
        <begin position="188"/>
        <end position="207"/>
    </location>
</feature>
<feature type="compositionally biased region" description="Basic residues" evidence="1">
    <location>
        <begin position="30"/>
        <end position="39"/>
    </location>
</feature>
<feature type="compositionally biased region" description="Low complexity" evidence="1">
    <location>
        <begin position="17"/>
        <end position="29"/>
    </location>
</feature>
<protein>
    <submittedName>
        <fullName evidence="3">Uncharacterized protein</fullName>
    </submittedName>
</protein>
<feature type="transmembrane region" description="Helical" evidence="2">
    <location>
        <begin position="294"/>
        <end position="312"/>
    </location>
</feature>